<dbReference type="OMA" id="IGRYYCM"/>
<protein>
    <recommendedName>
        <fullName evidence="4">DUF3754 domain-containing protein</fullName>
    </recommendedName>
</protein>
<keyword evidence="3" id="KW-1185">Reference proteome</keyword>
<dbReference type="OrthoDB" id="2020015at2759"/>
<dbReference type="AlphaFoldDB" id="A0A1Y1HNW9"/>
<evidence type="ECO:0000313" key="3">
    <source>
        <dbReference type="Proteomes" id="UP000054558"/>
    </source>
</evidence>
<name>A0A1Y1HNW9_KLENI</name>
<reference evidence="2 3" key="1">
    <citation type="journal article" date="2014" name="Nat. Commun.">
        <title>Klebsormidium flaccidum genome reveals primary factors for plant terrestrial adaptation.</title>
        <authorList>
            <person name="Hori K."/>
            <person name="Maruyama F."/>
            <person name="Fujisawa T."/>
            <person name="Togashi T."/>
            <person name="Yamamoto N."/>
            <person name="Seo M."/>
            <person name="Sato S."/>
            <person name="Yamada T."/>
            <person name="Mori H."/>
            <person name="Tajima N."/>
            <person name="Moriyama T."/>
            <person name="Ikeuchi M."/>
            <person name="Watanabe M."/>
            <person name="Wada H."/>
            <person name="Kobayashi K."/>
            <person name="Saito M."/>
            <person name="Masuda T."/>
            <person name="Sasaki-Sekimoto Y."/>
            <person name="Mashiguchi K."/>
            <person name="Awai K."/>
            <person name="Shimojima M."/>
            <person name="Masuda S."/>
            <person name="Iwai M."/>
            <person name="Nobusawa T."/>
            <person name="Narise T."/>
            <person name="Kondo S."/>
            <person name="Saito H."/>
            <person name="Sato R."/>
            <person name="Murakawa M."/>
            <person name="Ihara Y."/>
            <person name="Oshima-Yamada Y."/>
            <person name="Ohtaka K."/>
            <person name="Satoh M."/>
            <person name="Sonobe K."/>
            <person name="Ishii M."/>
            <person name="Ohtani R."/>
            <person name="Kanamori-Sato M."/>
            <person name="Honoki R."/>
            <person name="Miyazaki D."/>
            <person name="Mochizuki H."/>
            <person name="Umetsu J."/>
            <person name="Higashi K."/>
            <person name="Shibata D."/>
            <person name="Kamiya Y."/>
            <person name="Sato N."/>
            <person name="Nakamura Y."/>
            <person name="Tabata S."/>
            <person name="Ida S."/>
            <person name="Kurokawa K."/>
            <person name="Ohta H."/>
        </authorList>
    </citation>
    <scope>NUCLEOTIDE SEQUENCE [LARGE SCALE GENOMIC DNA]</scope>
    <source>
        <strain evidence="2 3">NIES-2285</strain>
    </source>
</reference>
<gene>
    <name evidence="2" type="ORF">KFL_000520150</name>
</gene>
<feature type="compositionally biased region" description="Polar residues" evidence="1">
    <location>
        <begin position="514"/>
        <end position="529"/>
    </location>
</feature>
<dbReference type="Pfam" id="PF12576">
    <property type="entry name" value="DUF3754"/>
    <property type="match status" value="1"/>
</dbReference>
<dbReference type="InterPro" id="IPR022227">
    <property type="entry name" value="DUF3754"/>
</dbReference>
<evidence type="ECO:0000256" key="1">
    <source>
        <dbReference type="SAM" id="MobiDB-lite"/>
    </source>
</evidence>
<evidence type="ECO:0000313" key="2">
    <source>
        <dbReference type="EMBL" id="GAQ80344.1"/>
    </source>
</evidence>
<sequence>MQILRGHMPGEPLMLPLLRTKRKDVLKISKEAVIQALKPRLVLELSNMIESESEQNQFKILCKRIDASVRSWYNGQFEELTYLYSFFDPVTGPSKISQYDLSSEQLNKLEVMFLKHVMQMFEKSNFKLVSQSEYDLAQKGEYLLTLPIEVDLKRLDTRLWSRFFATEGRQDMPSYSTHYLLFRGGIGIDQTSGFFVVEKIELLMARLIQCVLWPLLYIWNRLVRCIYSTSTEAEYGELRGANDEESACPGRDDISLERVRLENMQISLKNLVTKTTIQEPTFERIILLYRKATAPDCPDALGDRAIYIKHFQNIPMADMELVLPEKRNPGLTPMDSVKMAVSAIAGAGALWHTLTADEVDFKVLVAIVTAVGGYIFKVHTDYQIARNKYQSLLVKSMYDKSMDNGKSTLLHLCDDVIQQEVKEVILAYFVLMTRGKLSEEELDGCCEDLLENVFGEAVNFEVSDAIGKLEHLKLVSKDLDSRFSHQVLTEANLMLGPTYEELFGVEKEERANAPSATSRQVQSRIATEP</sequence>
<dbReference type="PANTHER" id="PTHR33645:SF11">
    <property type="entry name" value="AMINOPEPTIDASE (DUF3754)"/>
    <property type="match status" value="1"/>
</dbReference>
<dbReference type="Proteomes" id="UP000054558">
    <property type="component" value="Unassembled WGS sequence"/>
</dbReference>
<accession>A0A1Y1HNW9</accession>
<dbReference type="PANTHER" id="PTHR33645">
    <property type="entry name" value="AMINOPEPTIDASE (DUF3754)"/>
    <property type="match status" value="1"/>
</dbReference>
<dbReference type="EMBL" id="DF237001">
    <property type="protein sequence ID" value="GAQ80344.1"/>
    <property type="molecule type" value="Genomic_DNA"/>
</dbReference>
<proteinExistence type="predicted"/>
<evidence type="ECO:0008006" key="4">
    <source>
        <dbReference type="Google" id="ProtNLM"/>
    </source>
</evidence>
<organism evidence="2 3">
    <name type="scientific">Klebsormidium nitens</name>
    <name type="common">Green alga</name>
    <name type="synonym">Ulothrix nitens</name>
    <dbReference type="NCBI Taxonomy" id="105231"/>
    <lineage>
        <taxon>Eukaryota</taxon>
        <taxon>Viridiplantae</taxon>
        <taxon>Streptophyta</taxon>
        <taxon>Klebsormidiophyceae</taxon>
        <taxon>Klebsormidiales</taxon>
        <taxon>Klebsormidiaceae</taxon>
        <taxon>Klebsormidium</taxon>
    </lineage>
</organism>
<feature type="region of interest" description="Disordered" evidence="1">
    <location>
        <begin position="510"/>
        <end position="529"/>
    </location>
</feature>